<dbReference type="SUPFAM" id="SSF81383">
    <property type="entry name" value="F-box domain"/>
    <property type="match status" value="1"/>
</dbReference>
<dbReference type="InterPro" id="IPR036047">
    <property type="entry name" value="F-box-like_dom_sf"/>
</dbReference>
<dbReference type="RefSeq" id="XP_010229209.2">
    <property type="nucleotide sequence ID" value="XM_010230907.2"/>
</dbReference>
<evidence type="ECO:0000313" key="5">
    <source>
        <dbReference type="Proteomes" id="UP000008810"/>
    </source>
</evidence>
<feature type="region of interest" description="Disordered" evidence="1">
    <location>
        <begin position="1"/>
        <end position="36"/>
    </location>
</feature>
<dbReference type="EMBL" id="CM000880">
    <property type="protein sequence ID" value="PNT78196.1"/>
    <property type="molecule type" value="Genomic_DNA"/>
</dbReference>
<dbReference type="KEGG" id="bdi:100838061"/>
<dbReference type="Gramene" id="PNT78196">
    <property type="protein sequence ID" value="PNT78196"/>
    <property type="gene ID" value="BRADI_1g75165v3"/>
</dbReference>
<organism evidence="3">
    <name type="scientific">Brachypodium distachyon</name>
    <name type="common">Purple false brome</name>
    <name type="synonym">Trachynia distachya</name>
    <dbReference type="NCBI Taxonomy" id="15368"/>
    <lineage>
        <taxon>Eukaryota</taxon>
        <taxon>Viridiplantae</taxon>
        <taxon>Streptophyta</taxon>
        <taxon>Embryophyta</taxon>
        <taxon>Tracheophyta</taxon>
        <taxon>Spermatophyta</taxon>
        <taxon>Magnoliopsida</taxon>
        <taxon>Liliopsida</taxon>
        <taxon>Poales</taxon>
        <taxon>Poaceae</taxon>
        <taxon>BOP clade</taxon>
        <taxon>Pooideae</taxon>
        <taxon>Stipodae</taxon>
        <taxon>Brachypodieae</taxon>
        <taxon>Brachypodium</taxon>
    </lineage>
</organism>
<evidence type="ECO:0000313" key="4">
    <source>
        <dbReference type="EnsemblPlants" id="PNT78196"/>
    </source>
</evidence>
<sequence>MEIQKPSLCSWQQPKRPGRRRRPHTNTIDGTNGLPCSNQATDISEGSCSMIPHIELPKDVLGHIYSLLTIRDAARAACVSRQFLLFWRCFPNLVFNRETLAARRQRSGYVFSKARQVLENHSVIGAKMLKLNFSTCNSSMSDIDTNLMDGWLQAFVKPGIIVDLAVLLPDCYAAISEYNFPYSLLLNDDSRSSSAASIQSLHLGSCGFHPINDDTRMLACSWSLSKVRLSKVSITGDELCLFLSSCFALEELVLSNCDMIKSIKLPRVLHKLKIVHVRECSVLRVIESEALRLTTFTYEGWPLSRFTLGDSLETRKLDMHATRMQDMIQYAGSNFPSIAPNLETLMLSTDHEKLKAPAMAEKFKHLKHLVICLGEWGGFCTGYDFLSLACFLDACVALETFVLRIADGFKWYKKYLIVGEPDESSSQSKQEIPEFRHGGLGNLRRATITGFCSAKSLVELTCHILEKASTSLECFILDASPGYDRTCSSSFKCLPMSVEALRDAEKALANVRKYVEPKVPVGIEFKVLEPCSRCHAMDAKAMQEAELEAPRKFWQRQEDGRIALVCPAEVLIYMPLLSAS</sequence>
<feature type="compositionally biased region" description="Polar residues" evidence="1">
    <location>
        <begin position="25"/>
        <end position="36"/>
    </location>
</feature>
<reference evidence="3" key="2">
    <citation type="submission" date="2017-06" db="EMBL/GenBank/DDBJ databases">
        <title>WGS assembly of Brachypodium distachyon.</title>
        <authorList>
            <consortium name="The International Brachypodium Initiative"/>
            <person name="Lucas S."/>
            <person name="Harmon-Smith M."/>
            <person name="Lail K."/>
            <person name="Tice H."/>
            <person name="Grimwood J."/>
            <person name="Bruce D."/>
            <person name="Barry K."/>
            <person name="Shu S."/>
            <person name="Lindquist E."/>
            <person name="Wang M."/>
            <person name="Pitluck S."/>
            <person name="Vogel J.P."/>
            <person name="Garvin D.F."/>
            <person name="Mockler T.C."/>
            <person name="Schmutz J."/>
            <person name="Rokhsar D."/>
            <person name="Bevan M.W."/>
        </authorList>
    </citation>
    <scope>NUCLEOTIDE SEQUENCE</scope>
    <source>
        <strain evidence="3">Bd21</strain>
    </source>
</reference>
<name>A0A2K2DV95_BRADI</name>
<keyword evidence="5" id="KW-1185">Reference proteome</keyword>
<dbReference type="FunCoup" id="A0A2K2DV95">
    <property type="interactions" value="88"/>
</dbReference>
<evidence type="ECO:0000259" key="2">
    <source>
        <dbReference type="Pfam" id="PF23622"/>
    </source>
</evidence>
<dbReference type="Pfam" id="PF23622">
    <property type="entry name" value="LRR_At1g61320_AtMIF1"/>
    <property type="match status" value="1"/>
</dbReference>
<accession>A0A2K2DV95</accession>
<dbReference type="SUPFAM" id="SSF52047">
    <property type="entry name" value="RNI-like"/>
    <property type="match status" value="1"/>
</dbReference>
<dbReference type="PANTHER" id="PTHR34145">
    <property type="entry name" value="OS02G0105600 PROTEIN"/>
    <property type="match status" value="1"/>
</dbReference>
<dbReference type="EnsemblPlants" id="PNT78196">
    <property type="protein sequence ID" value="PNT78196"/>
    <property type="gene ID" value="BRADI_1g75165v3"/>
</dbReference>
<dbReference type="Proteomes" id="UP000008810">
    <property type="component" value="Chromosome 1"/>
</dbReference>
<reference evidence="4" key="3">
    <citation type="submission" date="2018-08" db="UniProtKB">
        <authorList>
            <consortium name="EnsemblPlants"/>
        </authorList>
    </citation>
    <scope>IDENTIFICATION</scope>
    <source>
        <strain evidence="4">cv. Bd21</strain>
    </source>
</reference>
<gene>
    <name evidence="4" type="primary">LOC100838061</name>
    <name evidence="3" type="ORF">BRADI_1g75165v3</name>
</gene>
<reference evidence="3 4" key="1">
    <citation type="journal article" date="2010" name="Nature">
        <title>Genome sequencing and analysis of the model grass Brachypodium distachyon.</title>
        <authorList>
            <consortium name="International Brachypodium Initiative"/>
        </authorList>
    </citation>
    <scope>NUCLEOTIDE SEQUENCE [LARGE SCALE GENOMIC DNA]</scope>
    <source>
        <strain evidence="3 4">Bd21</strain>
    </source>
</reference>
<proteinExistence type="predicted"/>
<protein>
    <recommendedName>
        <fullName evidence="2">At1g61320/AtMIF1 LRR domain-containing protein</fullName>
    </recommendedName>
</protein>
<feature type="domain" description="At1g61320/AtMIF1 LRR" evidence="2">
    <location>
        <begin position="117"/>
        <end position="532"/>
    </location>
</feature>
<evidence type="ECO:0000313" key="3">
    <source>
        <dbReference type="EMBL" id="PNT78196.1"/>
    </source>
</evidence>
<evidence type="ECO:0000256" key="1">
    <source>
        <dbReference type="SAM" id="MobiDB-lite"/>
    </source>
</evidence>
<dbReference type="PANTHER" id="PTHR34145:SF58">
    <property type="entry name" value="OS10G0384600 PROTEIN"/>
    <property type="match status" value="1"/>
</dbReference>
<dbReference type="STRING" id="15368.A0A2K2DV95"/>
<dbReference type="InterPro" id="IPR053772">
    <property type="entry name" value="At1g61320/At1g61330-like"/>
</dbReference>
<dbReference type="InterPro" id="IPR032675">
    <property type="entry name" value="LRR_dom_sf"/>
</dbReference>
<dbReference type="InterPro" id="IPR055357">
    <property type="entry name" value="LRR_At1g61320_AtMIF1"/>
</dbReference>
<dbReference type="Gene3D" id="3.80.10.10">
    <property type="entry name" value="Ribonuclease Inhibitor"/>
    <property type="match status" value="1"/>
</dbReference>
<dbReference type="GeneID" id="100838061"/>
<dbReference type="AlphaFoldDB" id="A0A2K2DV95"/>
<dbReference type="OrthoDB" id="678199at2759"/>